<dbReference type="KEGG" id="obr:107305264"/>
<keyword evidence="2" id="KW-0812">Transmembrane</keyword>
<feature type="region of interest" description="Disordered" evidence="1">
    <location>
        <begin position="1"/>
        <end position="51"/>
    </location>
</feature>
<evidence type="ECO:0000256" key="1">
    <source>
        <dbReference type="SAM" id="MobiDB-lite"/>
    </source>
</evidence>
<evidence type="ECO:0000256" key="2">
    <source>
        <dbReference type="SAM" id="Phobius"/>
    </source>
</evidence>
<dbReference type="EnsemblPlants" id="OB11G13880.1">
    <property type="protein sequence ID" value="OB11G13880.1"/>
    <property type="gene ID" value="OB11G13880"/>
</dbReference>
<name>J3N6F2_ORYBR</name>
<dbReference type="GeneID" id="107305264"/>
<dbReference type="Gramene" id="OB11G13880.1">
    <property type="protein sequence ID" value="OB11G13880.1"/>
    <property type="gene ID" value="OB11G13880"/>
</dbReference>
<dbReference type="AlphaFoldDB" id="J3N6F2"/>
<dbReference type="HOGENOM" id="CLU_1362262_0_0_1"/>
<keyword evidence="4" id="KW-1185">Reference proteome</keyword>
<reference evidence="3" key="1">
    <citation type="journal article" date="2013" name="Nat. Commun.">
        <title>Whole-genome sequencing of Oryza brachyantha reveals mechanisms underlying Oryza genome evolution.</title>
        <authorList>
            <person name="Chen J."/>
            <person name="Huang Q."/>
            <person name="Gao D."/>
            <person name="Wang J."/>
            <person name="Lang Y."/>
            <person name="Liu T."/>
            <person name="Li B."/>
            <person name="Bai Z."/>
            <person name="Luis Goicoechea J."/>
            <person name="Liang C."/>
            <person name="Chen C."/>
            <person name="Zhang W."/>
            <person name="Sun S."/>
            <person name="Liao Y."/>
            <person name="Zhang X."/>
            <person name="Yang L."/>
            <person name="Song C."/>
            <person name="Wang M."/>
            <person name="Shi J."/>
            <person name="Liu G."/>
            <person name="Liu J."/>
            <person name="Zhou H."/>
            <person name="Zhou W."/>
            <person name="Yu Q."/>
            <person name="An N."/>
            <person name="Chen Y."/>
            <person name="Cai Q."/>
            <person name="Wang B."/>
            <person name="Liu B."/>
            <person name="Min J."/>
            <person name="Huang Y."/>
            <person name="Wu H."/>
            <person name="Li Z."/>
            <person name="Zhang Y."/>
            <person name="Yin Y."/>
            <person name="Song W."/>
            <person name="Jiang J."/>
            <person name="Jackson S.A."/>
            <person name="Wing R.A."/>
            <person name="Wang J."/>
            <person name="Chen M."/>
        </authorList>
    </citation>
    <scope>NUCLEOTIDE SEQUENCE [LARGE SCALE GENOMIC DNA]</scope>
    <source>
        <strain evidence="3">cv. IRGC 101232</strain>
    </source>
</reference>
<feature type="compositionally biased region" description="Acidic residues" evidence="1">
    <location>
        <begin position="14"/>
        <end position="23"/>
    </location>
</feature>
<feature type="transmembrane region" description="Helical" evidence="2">
    <location>
        <begin position="90"/>
        <end position="119"/>
    </location>
</feature>
<reference evidence="3" key="2">
    <citation type="submission" date="2013-04" db="UniProtKB">
        <authorList>
            <consortium name="EnsemblPlants"/>
        </authorList>
    </citation>
    <scope>IDENTIFICATION</scope>
</reference>
<dbReference type="Proteomes" id="UP000006038">
    <property type="component" value="Chromosome 11"/>
</dbReference>
<feature type="transmembrane region" description="Helical" evidence="2">
    <location>
        <begin position="57"/>
        <end position="78"/>
    </location>
</feature>
<protein>
    <submittedName>
        <fullName evidence="3">Uncharacterized protein</fullName>
    </submittedName>
</protein>
<proteinExistence type="predicted"/>
<feature type="transmembrane region" description="Helical" evidence="2">
    <location>
        <begin position="139"/>
        <end position="160"/>
    </location>
</feature>
<keyword evidence="2" id="KW-0472">Membrane</keyword>
<dbReference type="OMA" id="YYLAVYQ"/>
<keyword evidence="2" id="KW-1133">Transmembrane helix</keyword>
<organism evidence="3">
    <name type="scientific">Oryza brachyantha</name>
    <name type="common">malo sina</name>
    <dbReference type="NCBI Taxonomy" id="4533"/>
    <lineage>
        <taxon>Eukaryota</taxon>
        <taxon>Viridiplantae</taxon>
        <taxon>Streptophyta</taxon>
        <taxon>Embryophyta</taxon>
        <taxon>Tracheophyta</taxon>
        <taxon>Spermatophyta</taxon>
        <taxon>Magnoliopsida</taxon>
        <taxon>Liliopsida</taxon>
        <taxon>Poales</taxon>
        <taxon>Poaceae</taxon>
        <taxon>BOP clade</taxon>
        <taxon>Oryzoideae</taxon>
        <taxon>Oryzeae</taxon>
        <taxon>Oryzinae</taxon>
        <taxon>Oryza</taxon>
    </lineage>
</organism>
<dbReference type="RefSeq" id="XP_015697843.1">
    <property type="nucleotide sequence ID" value="XM_015842357.1"/>
</dbReference>
<accession>J3N6F2</accession>
<gene>
    <name evidence="3" type="primary">LOC107305264</name>
</gene>
<sequence>MSSAAYVLVTADDHSDDELEAVESVERPADAAGPEVQPDPPAVTKEEETTSGDADEAGAFFVLWWLSALCVVLGLWALCRASSPASPSAIVWTLSSVVCGALAGWVGVFSGVGALAAIFRVTYVALVAYTVDSHLSATAGLIVIFSNAVATAAFFGYYLAVYQRGDTNTPPPPPPPERSSSPVQGDELV</sequence>
<evidence type="ECO:0000313" key="3">
    <source>
        <dbReference type="EnsemblPlants" id="OB11G13880.1"/>
    </source>
</evidence>
<dbReference type="OrthoDB" id="601070at2759"/>
<feature type="region of interest" description="Disordered" evidence="1">
    <location>
        <begin position="167"/>
        <end position="189"/>
    </location>
</feature>
<evidence type="ECO:0000313" key="4">
    <source>
        <dbReference type="Proteomes" id="UP000006038"/>
    </source>
</evidence>